<dbReference type="InterPro" id="IPR003609">
    <property type="entry name" value="Pan_app"/>
</dbReference>
<dbReference type="InterPro" id="IPR000177">
    <property type="entry name" value="Apple"/>
</dbReference>
<dbReference type="GO" id="GO:0030248">
    <property type="term" value="F:cellulose binding"/>
    <property type="evidence" value="ECO:0007669"/>
    <property type="project" value="InterPro"/>
</dbReference>
<dbReference type="PANTHER" id="PTHR33946">
    <property type="match status" value="1"/>
</dbReference>
<keyword evidence="6" id="KW-1185">Reference proteome</keyword>
<dbReference type="SMART" id="SM00236">
    <property type="entry name" value="fCBD"/>
    <property type="match status" value="2"/>
</dbReference>
<keyword evidence="2" id="KW-0677">Repeat</keyword>
<dbReference type="SUPFAM" id="SSF57414">
    <property type="entry name" value="Hairpin loop containing domain-like"/>
    <property type="match status" value="1"/>
</dbReference>
<feature type="domain" description="Apple" evidence="4">
    <location>
        <begin position="263"/>
        <end position="334"/>
    </location>
</feature>
<sequence length="334" mass="35453">MPWAPNYYQCMPLPSQCARQFTGYDFYGGDIKTVYGLQPGDCCATCLATSGCLAYTFINNYSGTTACYLKAGMGQPRKVVGAMSAVVDSYTSDQDHTPKPCDTAAFASCGSDSGTTCCPDGYYCQPWDSTFYQCVQPPSQCPQQLTNIDLYGNDIKTLYGIQPSDCCAQCAETAGCAAYTFVNSNPGTPACYLKSAAGEPRASTGAVSGILEPTPPPSPANNCLVGANQQCGSDAGVTCCPDGYYCQPWSSDYYQCITPSSQCSHQETNVDYYGNDIKTVYVTQPSLCCDECVATAGCTAYTYVNNNPGQPVCYLKSGSNVSYPMTGAVSGRVN</sequence>
<comment type="caution">
    <text evidence="5">The sequence shown here is derived from an EMBL/GenBank/DDBJ whole genome shotgun (WGS) entry which is preliminary data.</text>
</comment>
<dbReference type="PROSITE" id="PS50948">
    <property type="entry name" value="PAN"/>
    <property type="match status" value="3"/>
</dbReference>
<evidence type="ECO:0000259" key="4">
    <source>
        <dbReference type="PROSITE" id="PS50948"/>
    </source>
</evidence>
<accession>A0A225VX31</accession>
<evidence type="ECO:0000256" key="3">
    <source>
        <dbReference type="ARBA" id="ARBA00023157"/>
    </source>
</evidence>
<dbReference type="GO" id="GO:0005975">
    <property type="term" value="P:carbohydrate metabolic process"/>
    <property type="evidence" value="ECO:0007669"/>
    <property type="project" value="InterPro"/>
</dbReference>
<evidence type="ECO:0000256" key="2">
    <source>
        <dbReference type="ARBA" id="ARBA00022737"/>
    </source>
</evidence>
<organism evidence="5 6">
    <name type="scientific">Phytophthora megakarya</name>
    <dbReference type="NCBI Taxonomy" id="4795"/>
    <lineage>
        <taxon>Eukaryota</taxon>
        <taxon>Sar</taxon>
        <taxon>Stramenopiles</taxon>
        <taxon>Oomycota</taxon>
        <taxon>Peronosporomycetes</taxon>
        <taxon>Peronosporales</taxon>
        <taxon>Peronosporaceae</taxon>
        <taxon>Phytophthora</taxon>
    </lineage>
</organism>
<name>A0A225VX31_9STRA</name>
<dbReference type="OrthoDB" id="63193at2759"/>
<dbReference type="Proteomes" id="UP000198211">
    <property type="component" value="Unassembled WGS sequence"/>
</dbReference>
<dbReference type="CDD" id="cd01100">
    <property type="entry name" value="APPLE_Factor_XI_like"/>
    <property type="match status" value="3"/>
</dbReference>
<dbReference type="GO" id="GO:0006508">
    <property type="term" value="P:proteolysis"/>
    <property type="evidence" value="ECO:0007669"/>
    <property type="project" value="InterPro"/>
</dbReference>
<evidence type="ECO:0000313" key="5">
    <source>
        <dbReference type="EMBL" id="OWZ09458.1"/>
    </source>
</evidence>
<dbReference type="EMBL" id="NBNE01002782">
    <property type="protein sequence ID" value="OWZ09458.1"/>
    <property type="molecule type" value="Genomic_DNA"/>
</dbReference>
<dbReference type="SMART" id="SM00223">
    <property type="entry name" value="APPLE"/>
    <property type="match status" value="3"/>
</dbReference>
<evidence type="ECO:0000256" key="1">
    <source>
        <dbReference type="ARBA" id="ARBA00022729"/>
    </source>
</evidence>
<keyword evidence="3" id="KW-1015">Disulfide bond</keyword>
<keyword evidence="1" id="KW-0732">Signal</keyword>
<proteinExistence type="predicted"/>
<reference evidence="6" key="1">
    <citation type="submission" date="2017-03" db="EMBL/GenBank/DDBJ databases">
        <title>Phytopthora megakarya and P. palmivora, two closely related causual agents of cacao black pod achieved similar genome size and gene model numbers by different mechanisms.</title>
        <authorList>
            <person name="Ali S."/>
            <person name="Shao J."/>
            <person name="Larry D.J."/>
            <person name="Kronmiller B."/>
            <person name="Shen D."/>
            <person name="Strem M.D."/>
            <person name="Melnick R.L."/>
            <person name="Guiltinan M.J."/>
            <person name="Tyler B.M."/>
            <person name="Meinhardt L.W."/>
            <person name="Bailey B.A."/>
        </authorList>
    </citation>
    <scope>NUCLEOTIDE SEQUENCE [LARGE SCALE GENOMIC DNA]</scope>
    <source>
        <strain evidence="6">zdho120</strain>
    </source>
</reference>
<dbReference type="GO" id="GO:0005576">
    <property type="term" value="C:extracellular region"/>
    <property type="evidence" value="ECO:0007669"/>
    <property type="project" value="InterPro"/>
</dbReference>
<gene>
    <name evidence="5" type="ORF">PHMEG_00017834</name>
</gene>
<feature type="domain" description="Apple" evidence="4">
    <location>
        <begin position="17"/>
        <end position="101"/>
    </location>
</feature>
<evidence type="ECO:0000313" key="6">
    <source>
        <dbReference type="Proteomes" id="UP000198211"/>
    </source>
</evidence>
<dbReference type="Gene3D" id="3.50.4.10">
    <property type="entry name" value="Hepatocyte Growth Factor"/>
    <property type="match status" value="3"/>
</dbReference>
<dbReference type="AlphaFoldDB" id="A0A225VX31"/>
<dbReference type="Pfam" id="PF14295">
    <property type="entry name" value="PAN_4"/>
    <property type="match status" value="3"/>
</dbReference>
<dbReference type="InterPro" id="IPR000254">
    <property type="entry name" value="CBD"/>
</dbReference>
<dbReference type="PANTHER" id="PTHR33946:SF4">
    <property type="entry name" value="COAGULATION FACTOR XI"/>
    <property type="match status" value="1"/>
</dbReference>
<feature type="domain" description="Apple" evidence="4">
    <location>
        <begin position="141"/>
        <end position="215"/>
    </location>
</feature>
<protein>
    <recommendedName>
        <fullName evidence="4">Apple domain-containing protein</fullName>
    </recommendedName>
</protein>